<keyword evidence="3" id="KW-1185">Reference proteome</keyword>
<accession>A0A4R2P5R0</accession>
<dbReference type="EMBL" id="SLXO01000016">
    <property type="protein sequence ID" value="TCP30037.1"/>
    <property type="molecule type" value="Genomic_DNA"/>
</dbReference>
<dbReference type="InParanoid" id="A0A4R2P5R0"/>
<evidence type="ECO:0000256" key="1">
    <source>
        <dbReference type="SAM" id="Phobius"/>
    </source>
</evidence>
<feature type="transmembrane region" description="Helical" evidence="1">
    <location>
        <begin position="491"/>
        <end position="509"/>
    </location>
</feature>
<keyword evidence="1" id="KW-0472">Membrane</keyword>
<dbReference type="AlphaFoldDB" id="A0A4R2P5R0"/>
<dbReference type="Proteomes" id="UP000295399">
    <property type="component" value="Unassembled WGS sequence"/>
</dbReference>
<keyword evidence="1" id="KW-1133">Transmembrane helix</keyword>
<dbReference type="RefSeq" id="WP_132709548.1">
    <property type="nucleotide sequence ID" value="NZ_JACIGF010000016.1"/>
</dbReference>
<evidence type="ECO:0000313" key="2">
    <source>
        <dbReference type="EMBL" id="TCP30037.1"/>
    </source>
</evidence>
<reference evidence="2 3" key="1">
    <citation type="submission" date="2019-03" db="EMBL/GenBank/DDBJ databases">
        <title>Genomic Encyclopedia of Type Strains, Phase IV (KMG-IV): sequencing the most valuable type-strain genomes for metagenomic binning, comparative biology and taxonomic classification.</title>
        <authorList>
            <person name="Goeker M."/>
        </authorList>
    </citation>
    <scope>NUCLEOTIDE SEQUENCE [LARGE SCALE GENOMIC DNA]</scope>
    <source>
        <strain evidence="2 3">DSM 2132</strain>
    </source>
</reference>
<evidence type="ECO:0008006" key="4">
    <source>
        <dbReference type="Google" id="ProtNLM"/>
    </source>
</evidence>
<keyword evidence="1" id="KW-0812">Transmembrane</keyword>
<dbReference type="OrthoDB" id="8019720at2"/>
<evidence type="ECO:0000313" key="3">
    <source>
        <dbReference type="Proteomes" id="UP000295399"/>
    </source>
</evidence>
<comment type="caution">
    <text evidence="2">The sequence shown here is derived from an EMBL/GenBank/DDBJ whole genome shotgun (WGS) entry which is preliminary data.</text>
</comment>
<gene>
    <name evidence="2" type="ORF">EV659_1162</name>
</gene>
<proteinExistence type="predicted"/>
<protein>
    <recommendedName>
        <fullName evidence="4">Phage-related protein</fullName>
    </recommendedName>
</protein>
<organism evidence="2 3">
    <name type="scientific">Rhodothalassium salexigens DSM 2132</name>
    <dbReference type="NCBI Taxonomy" id="1188247"/>
    <lineage>
        <taxon>Bacteria</taxon>
        <taxon>Pseudomonadati</taxon>
        <taxon>Pseudomonadota</taxon>
        <taxon>Alphaproteobacteria</taxon>
        <taxon>Rhodothalassiales</taxon>
        <taxon>Rhodothalassiaceae</taxon>
        <taxon>Rhodothalassium</taxon>
    </lineage>
</organism>
<name>A0A4R2P5R0_RHOSA</name>
<sequence length="899" mass="92980">MTRKVAEAAVNIAAIDRVTRPVRRMNEAISSMVRPVRRVRRSVDSLSEATGLRSLQRQTAALSRSLRGLSGGVAASMGRLSGLGAMVGLGGGGLVAGLGVLTTRTAELGDQVGKTALRLGIGAEALQELRYAAERSGVAQRTFDLATQRMVRRVAEAAQGTGEARDAIAALGLDARALGALTPDRQMAALADALQGVASQSERVRLAFKLFDSEGVSMVQMLAGGSAGLSDLRRQARDLGLVMSADLVRASEAFADSQTNLGSALQGVRNIVGAELLPVVGRTMDAMTRWVVANRALVKTGVAEWAARLRAGLARLGQAWRDLQNPQSELRASLRGVSQTLSGLWAGFRDLSDLVGGPVQGALVLVGGYVAGPMVAALATTVTATLGLVGALVRVTASMTALAAAGLRRLVPSLATTRAALLGARMQAVLMTGALKANAVAALVTSRALAGRAVAGVAAFSRAVLVRAVPALATLAGSLKAVTVAMMTNPIGLAVAGIAGGAALLIRYWTPIKSFFVGLWRGVGDGAAALWGRFKRLLSWQPLGLVVRAWQPLAGFYSGLARRLWSVVSGLGARLAQAVTPDLSGVGGAILDGLRRGVAAARAGIERVMGGLAQMVRAFRPIKSFFVGLWKGVGDGAAALWGRFKRLLSWQPLGLVVRAWQPLAGFYTGLARRLWSAVSGLGARLARAVTPDLSGVGGAILDGLRRGVAAARAGIERVMGGLAQMVRDFLPFSPARTGPLADLDRVKIGETVAAAVNPVPLKRAMAGAMMSAVASGTAVAERATIPVPRLAAVPEMAIPVRAEARPVAVASVTPPVVPSFTQPVPRPTLADMDARGQGGAAPPPPAAASGAVQVTIRQDIRIDAGAGQGDDAALRARIREEFEAINQELASTLRARLFD</sequence>